<comment type="caution">
    <text evidence="2">The sequence shown here is derived from an EMBL/GenBank/DDBJ whole genome shotgun (WGS) entry which is preliminary data.</text>
</comment>
<dbReference type="EMBL" id="WBOF01000005">
    <property type="protein sequence ID" value="MQS17571.1"/>
    <property type="molecule type" value="Genomic_DNA"/>
</dbReference>
<evidence type="ECO:0000256" key="1">
    <source>
        <dbReference type="SAM" id="MobiDB-lite"/>
    </source>
</evidence>
<evidence type="ECO:0000313" key="3">
    <source>
        <dbReference type="Proteomes" id="UP000450000"/>
    </source>
</evidence>
<gene>
    <name evidence="2" type="ORF">F7Q99_36650</name>
</gene>
<dbReference type="OrthoDB" id="4319846at2"/>
<organism evidence="2 3">
    <name type="scientific">Streptomyces kaniharaensis</name>
    <dbReference type="NCBI Taxonomy" id="212423"/>
    <lineage>
        <taxon>Bacteria</taxon>
        <taxon>Bacillati</taxon>
        <taxon>Actinomycetota</taxon>
        <taxon>Actinomycetes</taxon>
        <taxon>Kitasatosporales</taxon>
        <taxon>Streptomycetaceae</taxon>
        <taxon>Streptomyces</taxon>
    </lineage>
</organism>
<evidence type="ECO:0000313" key="2">
    <source>
        <dbReference type="EMBL" id="MQS17571.1"/>
    </source>
</evidence>
<sequence>MTSVADYGRRHGACWAANRTIALGLALHEKTVAAALREVEGELVLSEHHAPTGTLARRVRPVAEDELAVTVSAVARNCLSGHRFKVYCAISVRSDLGQAVSAAQLAEACGMTPEGARTTARDLVADGWVSRVGSRGGAFKYTVHPAQLSGVAVQLGLFPQPRQSARPDAVVGLEDVVGEWVCAGQLALFGDGSVEETPLDSAPETPLDRLPETPLAAAPLTGHSQQARVNRHLSVVGCCSRVAETLVTRDAGAREGGPLRPGPGVVGASVGPLRGEQPKIAAATVPVVLGGGCPGVARSPRSAGSVFGLPDALRVALTPVDDLWQRLNGTSTREFVAGRVWAELRRIAMWSGREAAPEVLAGRLSRRLDRQQGSALVTDPVGWLLSRGLPQEQVCARTSCDDGIRLDTGALCDTCEMRLADRRATRSAVVAQALAGMPGADYADRQGAIEERLREHAFVKAEQQMTARRRAEEQRFRDEADRPVREAAAAAAEEERVAVPCADCGAERSAGLCGICWCRREARAAITEAVNAALTTVDLRDRDAVNALTRQVRDGMRTAMLAARPARELGLDAHAVANSDMLAAKNRATDYRQEALALLAQSPEAEQEAKQASDAVRRAGHRYRSTEDLRDAVTAAAHEARWHTAHHLYGQRHRAVEQLRERTRALRQPQEGGTVSRYEAALATVTAFGGTA</sequence>
<proteinExistence type="predicted"/>
<reference evidence="2 3" key="1">
    <citation type="submission" date="2019-09" db="EMBL/GenBank/DDBJ databases">
        <title>Genome Sequences of Streptomyces kaniharaensis ATCC 21070.</title>
        <authorList>
            <person name="Zhu W."/>
            <person name="De Crecy-Lagard V."/>
            <person name="Richards N.G."/>
        </authorList>
    </citation>
    <scope>NUCLEOTIDE SEQUENCE [LARGE SCALE GENOMIC DNA]</scope>
    <source>
        <strain evidence="2 3">SF-557</strain>
    </source>
</reference>
<dbReference type="Proteomes" id="UP000450000">
    <property type="component" value="Unassembled WGS sequence"/>
</dbReference>
<name>A0A6N7L1P4_9ACTN</name>
<feature type="compositionally biased region" description="Basic and acidic residues" evidence="1">
    <location>
        <begin position="607"/>
        <end position="617"/>
    </location>
</feature>
<accession>A0A6N7L1P4</accession>
<dbReference type="AlphaFoldDB" id="A0A6N7L1P4"/>
<dbReference type="RefSeq" id="WP_153470735.1">
    <property type="nucleotide sequence ID" value="NZ_WBOF01000005.1"/>
</dbReference>
<feature type="region of interest" description="Disordered" evidence="1">
    <location>
        <begin position="602"/>
        <end position="621"/>
    </location>
</feature>
<keyword evidence="3" id="KW-1185">Reference proteome</keyword>
<protein>
    <submittedName>
        <fullName evidence="2">Uncharacterized protein</fullName>
    </submittedName>
</protein>